<evidence type="ECO:0000256" key="4">
    <source>
        <dbReference type="SAM" id="MobiDB-lite"/>
    </source>
</evidence>
<feature type="region of interest" description="Disordered" evidence="4">
    <location>
        <begin position="100"/>
        <end position="255"/>
    </location>
</feature>
<dbReference type="PROSITE" id="PS50102">
    <property type="entry name" value="RRM"/>
    <property type="match status" value="1"/>
</dbReference>
<dbReference type="AlphaFoldDB" id="A0A4W3JMR4"/>
<organism evidence="6 7">
    <name type="scientific">Callorhinchus milii</name>
    <name type="common">Ghost shark</name>
    <dbReference type="NCBI Taxonomy" id="7868"/>
    <lineage>
        <taxon>Eukaryota</taxon>
        <taxon>Metazoa</taxon>
        <taxon>Chordata</taxon>
        <taxon>Craniata</taxon>
        <taxon>Vertebrata</taxon>
        <taxon>Chondrichthyes</taxon>
        <taxon>Holocephali</taxon>
        <taxon>Chimaeriformes</taxon>
        <taxon>Callorhinchidae</taxon>
        <taxon>Callorhinchus</taxon>
    </lineage>
</organism>
<evidence type="ECO:0000259" key="5">
    <source>
        <dbReference type="PROSITE" id="PS50102"/>
    </source>
</evidence>
<dbReference type="GO" id="GO:0043565">
    <property type="term" value="F:sequence-specific DNA binding"/>
    <property type="evidence" value="ECO:0007669"/>
    <property type="project" value="TreeGrafter"/>
</dbReference>
<evidence type="ECO:0000256" key="2">
    <source>
        <dbReference type="ARBA" id="ARBA00023242"/>
    </source>
</evidence>
<evidence type="ECO:0000313" key="7">
    <source>
        <dbReference type="Proteomes" id="UP000314986"/>
    </source>
</evidence>
<dbReference type="OMA" id="RETHCAK"/>
<dbReference type="Ensembl" id="ENSCMIT00000044581.1">
    <property type="protein sequence ID" value="ENSCMIP00000043952.1"/>
    <property type="gene ID" value="ENSCMIG00000018214.1"/>
</dbReference>
<keyword evidence="7" id="KW-1185">Reference proteome</keyword>
<dbReference type="InterPro" id="IPR035979">
    <property type="entry name" value="RBD_domain_sf"/>
</dbReference>
<feature type="compositionally biased region" description="Basic and acidic residues" evidence="4">
    <location>
        <begin position="126"/>
        <end position="160"/>
    </location>
</feature>
<name>A0A4W3JMR4_CALMI</name>
<proteinExistence type="predicted"/>
<feature type="domain" description="RRM" evidence="5">
    <location>
        <begin position="21"/>
        <end position="99"/>
    </location>
</feature>
<reference evidence="7" key="3">
    <citation type="journal article" date="2014" name="Nature">
        <title>Elephant shark genome provides unique insights into gnathostome evolution.</title>
        <authorList>
            <consortium name="International Elephant Shark Genome Sequencing Consortium"/>
            <person name="Venkatesh B."/>
            <person name="Lee A.P."/>
            <person name="Ravi V."/>
            <person name="Maurya A.K."/>
            <person name="Lian M.M."/>
            <person name="Swann J.B."/>
            <person name="Ohta Y."/>
            <person name="Flajnik M.F."/>
            <person name="Sutoh Y."/>
            <person name="Kasahara M."/>
            <person name="Hoon S."/>
            <person name="Gangu V."/>
            <person name="Roy S.W."/>
            <person name="Irimia M."/>
            <person name="Korzh V."/>
            <person name="Kondrychyn I."/>
            <person name="Lim Z.W."/>
            <person name="Tay B.H."/>
            <person name="Tohari S."/>
            <person name="Kong K.W."/>
            <person name="Ho S."/>
            <person name="Lorente-Galdos B."/>
            <person name="Quilez J."/>
            <person name="Marques-Bonet T."/>
            <person name="Raney B.J."/>
            <person name="Ingham P.W."/>
            <person name="Tay A."/>
            <person name="Hillier L.W."/>
            <person name="Minx P."/>
            <person name="Boehm T."/>
            <person name="Wilson R.K."/>
            <person name="Brenner S."/>
            <person name="Warren W.C."/>
        </authorList>
    </citation>
    <scope>NUCLEOTIDE SEQUENCE [LARGE SCALE GENOMIC DNA]</scope>
</reference>
<protein>
    <recommendedName>
        <fullName evidence="5">RRM domain-containing protein</fullName>
    </recommendedName>
</protein>
<comment type="subcellular location">
    <subcellularLocation>
        <location evidence="1">Nucleus</location>
    </subcellularLocation>
</comment>
<evidence type="ECO:0000256" key="1">
    <source>
        <dbReference type="ARBA" id="ARBA00004123"/>
    </source>
</evidence>
<keyword evidence="2" id="KW-0539">Nucleus</keyword>
<dbReference type="GO" id="GO:0006357">
    <property type="term" value="P:regulation of transcription by RNA polymerase II"/>
    <property type="evidence" value="ECO:0007669"/>
    <property type="project" value="TreeGrafter"/>
</dbReference>
<dbReference type="PANTHER" id="PTHR15683:SF8">
    <property type="entry name" value="SCAFFOLD ATTACHMENT FACTOR B, ISOFORM B"/>
    <property type="match status" value="1"/>
</dbReference>
<accession>A0A4W3JMR4</accession>
<keyword evidence="3" id="KW-0694">RNA-binding</keyword>
<reference evidence="7" key="1">
    <citation type="journal article" date="2006" name="Science">
        <title>Ancient noncoding elements conserved in the human genome.</title>
        <authorList>
            <person name="Venkatesh B."/>
            <person name="Kirkness E.F."/>
            <person name="Loh Y.H."/>
            <person name="Halpern A.L."/>
            <person name="Lee A.P."/>
            <person name="Johnson J."/>
            <person name="Dandona N."/>
            <person name="Viswanathan L.D."/>
            <person name="Tay A."/>
            <person name="Venter J.C."/>
            <person name="Strausberg R.L."/>
            <person name="Brenner S."/>
        </authorList>
    </citation>
    <scope>NUCLEOTIDE SEQUENCE [LARGE SCALE GENOMIC DNA]</scope>
</reference>
<dbReference type="GeneTree" id="ENSGT00940000155916"/>
<reference evidence="6" key="5">
    <citation type="submission" date="2025-09" db="UniProtKB">
        <authorList>
            <consortium name="Ensembl"/>
        </authorList>
    </citation>
    <scope>IDENTIFICATION</scope>
</reference>
<dbReference type="SUPFAM" id="SSF54928">
    <property type="entry name" value="RNA-binding domain, RBD"/>
    <property type="match status" value="1"/>
</dbReference>
<dbReference type="GO" id="GO:0050684">
    <property type="term" value="P:regulation of mRNA processing"/>
    <property type="evidence" value="ECO:0007669"/>
    <property type="project" value="TreeGrafter"/>
</dbReference>
<dbReference type="GO" id="GO:0003723">
    <property type="term" value="F:RNA binding"/>
    <property type="evidence" value="ECO:0007669"/>
    <property type="project" value="UniProtKB-UniRule"/>
</dbReference>
<evidence type="ECO:0000313" key="6">
    <source>
        <dbReference type="Ensembl" id="ENSCMIP00000043952.1"/>
    </source>
</evidence>
<sequence>MSIPYDSGQSCNSSTSGNAGKNLWVSELSAATRATDLKNLFSEYGKVVCAKVVTDAHNPGARCYGFITMSTLKEAAECISFLNHSELSGQIITVEMASNESGSKKHSVLKGGDMKKDCKSTFTRKTGNDRRHSREKSSASRKGDDRKDGQEDSRKTDDKRDRKRGKYGHRHRSSHSRESRRKIREQEEISQQRRAKRRRIVRETHCAKTAEAAMGPQKGTVGNRKAERTWSVGARKPSGAGISRSAGKGTGAPAA</sequence>
<dbReference type="Gene3D" id="3.30.70.330">
    <property type="match status" value="1"/>
</dbReference>
<dbReference type="InterPro" id="IPR000504">
    <property type="entry name" value="RRM_dom"/>
</dbReference>
<dbReference type="InterPro" id="IPR051738">
    <property type="entry name" value="SAF_Modulators"/>
</dbReference>
<reference evidence="6" key="4">
    <citation type="submission" date="2025-08" db="UniProtKB">
        <authorList>
            <consortium name="Ensembl"/>
        </authorList>
    </citation>
    <scope>IDENTIFICATION</scope>
</reference>
<dbReference type="GO" id="GO:0005634">
    <property type="term" value="C:nucleus"/>
    <property type="evidence" value="ECO:0007669"/>
    <property type="project" value="UniProtKB-SubCell"/>
</dbReference>
<dbReference type="Proteomes" id="UP000314986">
    <property type="component" value="Unassembled WGS sequence"/>
</dbReference>
<evidence type="ECO:0000256" key="3">
    <source>
        <dbReference type="PROSITE-ProRule" id="PRU00176"/>
    </source>
</evidence>
<dbReference type="SMART" id="SM00360">
    <property type="entry name" value="RRM"/>
    <property type="match status" value="1"/>
</dbReference>
<reference evidence="7" key="2">
    <citation type="journal article" date="2007" name="PLoS Biol.">
        <title>Survey sequencing and comparative analysis of the elephant shark (Callorhinchus milii) genome.</title>
        <authorList>
            <person name="Venkatesh B."/>
            <person name="Kirkness E.F."/>
            <person name="Loh Y.H."/>
            <person name="Halpern A.L."/>
            <person name="Lee A.P."/>
            <person name="Johnson J."/>
            <person name="Dandona N."/>
            <person name="Viswanathan L.D."/>
            <person name="Tay A."/>
            <person name="Venter J.C."/>
            <person name="Strausberg R.L."/>
            <person name="Brenner S."/>
        </authorList>
    </citation>
    <scope>NUCLEOTIDE SEQUENCE [LARGE SCALE GENOMIC DNA]</scope>
</reference>
<dbReference type="Pfam" id="PF00076">
    <property type="entry name" value="RRM_1"/>
    <property type="match status" value="1"/>
</dbReference>
<dbReference type="PANTHER" id="PTHR15683">
    <property type="entry name" value="SCAFFOLD ATTACHMENT FACTOR B-RELATED"/>
    <property type="match status" value="1"/>
</dbReference>
<feature type="compositionally biased region" description="Basic residues" evidence="4">
    <location>
        <begin position="161"/>
        <end position="183"/>
    </location>
</feature>
<dbReference type="InterPro" id="IPR012677">
    <property type="entry name" value="Nucleotide-bd_a/b_plait_sf"/>
</dbReference>